<dbReference type="GO" id="GO:0015666">
    <property type="term" value="F:restriction endodeoxyribonuclease activity"/>
    <property type="evidence" value="ECO:0007669"/>
    <property type="project" value="TreeGrafter"/>
</dbReference>
<sequence length="535" mass="59199">MARRSSGLASVVAEIQRHQQRQRRQQAAAQRSAAAAQRQQAQAREQAYRAAQREAARGQKAALVAYQQSREAEVATRNSGIEALVHDLRSVLKTGLTAPAFSWQLMCPPIQIPPFDPGHLGRPIAMPDGRYYQVPPLSGLQALSPGAKRQHEAQVAEARARFEYDWQQAQAAEADRWRRLSEYHQQFTTWAAEEQRRSAARDAEVHALWCQVGAGDGEAVRQYFSAALLHTASTWPVGFPCQFALAYDTTARQLVINWELPSVDIVPETARIRYFKTDDRESEISRPPTERRNLHREVLAQSGLRVVADLFRADDQGVLQSIALNGYVTALSPATGNESETFLLTLTCRRDQFNALALDRVEAVSCLHGLHGQLSGRPDRLEAVRQGRQPDSVGGTLAESGTDHEEDTDLFDMDPIEFEELLAELFRRRGLQVTTTKRSGDQGVDVLAIDPDPVTGGQIVIQAKRYRNTVSPDAVRDLWGTVDHHGAAKGILVTTAGFGPGSHEFARDKRLTLIDGPQLVELLQEVGLSGHLGPR</sequence>
<dbReference type="InterPro" id="IPR007560">
    <property type="entry name" value="Restrct_endonuc_IV_Mrr"/>
</dbReference>
<dbReference type="eggNOG" id="COG1787">
    <property type="taxonomic scope" value="Bacteria"/>
</dbReference>
<dbReference type="SUPFAM" id="SSF52980">
    <property type="entry name" value="Restriction endonuclease-like"/>
    <property type="match status" value="1"/>
</dbReference>
<reference evidence="4" key="1">
    <citation type="submission" date="2016-10" db="EMBL/GenBank/DDBJ databases">
        <authorList>
            <person name="Varghese N."/>
        </authorList>
    </citation>
    <scope>NUCLEOTIDE SEQUENCE [LARGE SCALE GENOMIC DNA]</scope>
    <source>
        <strain evidence="4">DSM 45096 / BCRC 16803 / CGMCC 4.1857 / CIP 109030 / JCM 12277 / KCTC 19219 / NBRC 100920 / 33214</strain>
    </source>
</reference>
<keyword evidence="4" id="KW-1185">Reference proteome</keyword>
<organism evidence="3 4">
    <name type="scientific">Streptacidiphilus jiangxiensis</name>
    <dbReference type="NCBI Taxonomy" id="235985"/>
    <lineage>
        <taxon>Bacteria</taxon>
        <taxon>Bacillati</taxon>
        <taxon>Actinomycetota</taxon>
        <taxon>Actinomycetes</taxon>
        <taxon>Kitasatosporales</taxon>
        <taxon>Streptomycetaceae</taxon>
        <taxon>Streptacidiphilus</taxon>
    </lineage>
</organism>
<dbReference type="InterPro" id="IPR011856">
    <property type="entry name" value="tRNA_endonuc-like_dom_sf"/>
</dbReference>
<feature type="region of interest" description="Disordered" evidence="1">
    <location>
        <begin position="1"/>
        <end position="52"/>
    </location>
</feature>
<feature type="region of interest" description="Disordered" evidence="1">
    <location>
        <begin position="385"/>
        <end position="408"/>
    </location>
</feature>
<dbReference type="InterPro" id="IPR011335">
    <property type="entry name" value="Restrct_endonuc-II-like"/>
</dbReference>
<dbReference type="PANTHER" id="PTHR30015">
    <property type="entry name" value="MRR RESTRICTION SYSTEM PROTEIN"/>
    <property type="match status" value="1"/>
</dbReference>
<evidence type="ECO:0000313" key="4">
    <source>
        <dbReference type="Proteomes" id="UP000183015"/>
    </source>
</evidence>
<dbReference type="Gene3D" id="3.40.1350.10">
    <property type="match status" value="1"/>
</dbReference>
<accession>A0A1H7RH60</accession>
<evidence type="ECO:0000256" key="1">
    <source>
        <dbReference type="SAM" id="MobiDB-lite"/>
    </source>
</evidence>
<dbReference type="InterPro" id="IPR052906">
    <property type="entry name" value="Type_IV_Methyl-Rstrct_Enzyme"/>
</dbReference>
<dbReference type="Proteomes" id="UP000183015">
    <property type="component" value="Unassembled WGS sequence"/>
</dbReference>
<gene>
    <name evidence="3" type="ORF">SAMN05414137_11089</name>
</gene>
<protein>
    <submittedName>
        <fullName evidence="3">Restriction system protein</fullName>
    </submittedName>
</protein>
<dbReference type="Pfam" id="PF04471">
    <property type="entry name" value="Mrr_cat"/>
    <property type="match status" value="1"/>
</dbReference>
<dbReference type="STRING" id="235985.SAMN05414137_11089"/>
<name>A0A1H7RH60_STRJI</name>
<feature type="domain" description="Restriction endonuclease type IV Mrr" evidence="2">
    <location>
        <begin position="412"/>
        <end position="523"/>
    </location>
</feature>
<feature type="compositionally biased region" description="Low complexity" evidence="1">
    <location>
        <begin position="25"/>
        <end position="50"/>
    </location>
</feature>
<evidence type="ECO:0000259" key="2">
    <source>
        <dbReference type="Pfam" id="PF04471"/>
    </source>
</evidence>
<proteinExistence type="predicted"/>
<dbReference type="GO" id="GO:0009307">
    <property type="term" value="P:DNA restriction-modification system"/>
    <property type="evidence" value="ECO:0007669"/>
    <property type="project" value="InterPro"/>
</dbReference>
<dbReference type="EMBL" id="FOAZ01000010">
    <property type="protein sequence ID" value="SEL58657.1"/>
    <property type="molecule type" value="Genomic_DNA"/>
</dbReference>
<dbReference type="AlphaFoldDB" id="A0A1H7RH60"/>
<dbReference type="PANTHER" id="PTHR30015:SF7">
    <property type="entry name" value="TYPE IV METHYL-DIRECTED RESTRICTION ENZYME ECOKMRR"/>
    <property type="match status" value="1"/>
</dbReference>
<evidence type="ECO:0000313" key="3">
    <source>
        <dbReference type="EMBL" id="SEL58657.1"/>
    </source>
</evidence>
<dbReference type="GO" id="GO:0003677">
    <property type="term" value="F:DNA binding"/>
    <property type="evidence" value="ECO:0007669"/>
    <property type="project" value="InterPro"/>
</dbReference>